<proteinExistence type="predicted"/>
<gene>
    <name evidence="1" type="ORF">JW498_09490</name>
</gene>
<dbReference type="Proteomes" id="UP000760472">
    <property type="component" value="Unassembled WGS sequence"/>
</dbReference>
<sequence length="88" mass="10074">MNTGLNTELNRIIQLEEGLIALASLYHNPMTGDRILKLELNYHTRIIGTKSFTLQGFSCEEAETLVRNLPDNQYIMREIDEFLAGDMD</sequence>
<keyword evidence="2" id="KW-1185">Reference proteome</keyword>
<name>A0ABS2W7A3_9GAMM</name>
<accession>A0ABS2W7A3</accession>
<dbReference type="RefSeq" id="WP_205210902.1">
    <property type="nucleotide sequence ID" value="NZ_JAFFZO010000019.1"/>
</dbReference>
<evidence type="ECO:0000313" key="1">
    <source>
        <dbReference type="EMBL" id="MBN0987595.1"/>
    </source>
</evidence>
<evidence type="ECO:0000313" key="2">
    <source>
        <dbReference type="Proteomes" id="UP000760472"/>
    </source>
</evidence>
<comment type="caution">
    <text evidence="1">The sequence shown here is derived from an EMBL/GenBank/DDBJ whole genome shotgun (WGS) entry which is preliminary data.</text>
</comment>
<reference evidence="1 2" key="1">
    <citation type="submission" date="2021-02" db="EMBL/GenBank/DDBJ databases">
        <title>A novel species of genus Amphritea isolated from a fishpond in China.</title>
        <authorList>
            <person name="Lu H."/>
        </authorList>
    </citation>
    <scope>NUCLEOTIDE SEQUENCE [LARGE SCALE GENOMIC DNA]</scope>
    <source>
        <strain evidence="1 2">RP18W</strain>
    </source>
</reference>
<organism evidence="1 2">
    <name type="scientific">Amphritea pacifica</name>
    <dbReference type="NCBI Taxonomy" id="2811233"/>
    <lineage>
        <taxon>Bacteria</taxon>
        <taxon>Pseudomonadati</taxon>
        <taxon>Pseudomonadota</taxon>
        <taxon>Gammaproteobacteria</taxon>
        <taxon>Oceanospirillales</taxon>
        <taxon>Oceanospirillaceae</taxon>
        <taxon>Amphritea</taxon>
    </lineage>
</organism>
<dbReference type="EMBL" id="JAFFZP010000012">
    <property type="protein sequence ID" value="MBN0987595.1"/>
    <property type="molecule type" value="Genomic_DNA"/>
</dbReference>
<protein>
    <submittedName>
        <fullName evidence="1">Uncharacterized protein</fullName>
    </submittedName>
</protein>